<feature type="transmembrane region" description="Helical" evidence="2">
    <location>
        <begin position="36"/>
        <end position="59"/>
    </location>
</feature>
<feature type="compositionally biased region" description="Low complexity" evidence="1">
    <location>
        <begin position="190"/>
        <end position="213"/>
    </location>
</feature>
<dbReference type="AlphaFoldDB" id="A0AAD6UN27"/>
<protein>
    <submittedName>
        <fullName evidence="3">Uncharacterized protein</fullName>
    </submittedName>
</protein>
<evidence type="ECO:0000256" key="1">
    <source>
        <dbReference type="SAM" id="MobiDB-lite"/>
    </source>
</evidence>
<keyword evidence="2" id="KW-1133">Transmembrane helix</keyword>
<keyword evidence="2" id="KW-0812">Transmembrane</keyword>
<feature type="region of interest" description="Disordered" evidence="1">
    <location>
        <begin position="108"/>
        <end position="250"/>
    </location>
</feature>
<comment type="caution">
    <text evidence="3">The sequence shown here is derived from an EMBL/GenBank/DDBJ whole genome shotgun (WGS) entry which is preliminary data.</text>
</comment>
<evidence type="ECO:0000256" key="2">
    <source>
        <dbReference type="SAM" id="Phobius"/>
    </source>
</evidence>
<reference evidence="3" key="1">
    <citation type="submission" date="2023-03" db="EMBL/GenBank/DDBJ databases">
        <title>Massive genome expansion in bonnet fungi (Mycena s.s.) driven by repeated elements and novel gene families across ecological guilds.</title>
        <authorList>
            <consortium name="Lawrence Berkeley National Laboratory"/>
            <person name="Harder C.B."/>
            <person name="Miyauchi S."/>
            <person name="Viragh M."/>
            <person name="Kuo A."/>
            <person name="Thoen E."/>
            <person name="Andreopoulos B."/>
            <person name="Lu D."/>
            <person name="Skrede I."/>
            <person name="Drula E."/>
            <person name="Henrissat B."/>
            <person name="Morin E."/>
            <person name="Kohler A."/>
            <person name="Barry K."/>
            <person name="LaButti K."/>
            <person name="Morin E."/>
            <person name="Salamov A."/>
            <person name="Lipzen A."/>
            <person name="Mereny Z."/>
            <person name="Hegedus B."/>
            <person name="Baldrian P."/>
            <person name="Stursova M."/>
            <person name="Weitz H."/>
            <person name="Taylor A."/>
            <person name="Grigoriev I.V."/>
            <person name="Nagy L.G."/>
            <person name="Martin F."/>
            <person name="Kauserud H."/>
        </authorList>
    </citation>
    <scope>NUCLEOTIDE SEQUENCE</scope>
    <source>
        <strain evidence="3">CBHHK173m</strain>
    </source>
</reference>
<proteinExistence type="predicted"/>
<keyword evidence="2" id="KW-0472">Membrane</keyword>
<dbReference type="EMBL" id="JARJCN010000001">
    <property type="protein sequence ID" value="KAJ7104163.1"/>
    <property type="molecule type" value="Genomic_DNA"/>
</dbReference>
<feature type="compositionally biased region" description="Low complexity" evidence="1">
    <location>
        <begin position="295"/>
        <end position="312"/>
    </location>
</feature>
<feature type="compositionally biased region" description="Low complexity" evidence="1">
    <location>
        <begin position="158"/>
        <end position="184"/>
    </location>
</feature>
<dbReference type="Proteomes" id="UP001222325">
    <property type="component" value="Unassembled WGS sequence"/>
</dbReference>
<gene>
    <name evidence="3" type="ORF">B0H15DRAFT_11921</name>
</gene>
<evidence type="ECO:0000313" key="3">
    <source>
        <dbReference type="EMBL" id="KAJ7104163.1"/>
    </source>
</evidence>
<sequence>MVSPRDFAYSLFGGPLILDVGPTVNGEIIRVRVQPINTISVTALAISLLLFLSFMYFYLYPLFRNRRALAATSERARNTDVEQPAMQSIEEEKINLLSWLHFRSRDRFSTHNSSPKSPKSVSPVQTPPGLKRQPSSFTRGSLVPNLSPASLTPPPPAYASKPSSPLAMTDFRFPSPRSSPPSDASRIRSPRTPSLSLPSPALPASTLLGPATPHASPTPRVQFGAQMPSRPRTASPAIGRSRSGTGLPTSMLPVPSLMAPRRSVSASTLHPVNADLHVPSRARVYSATPGEEEAGASSVEGGSTAEGAASTGRRVARPKDGAGLGLGIGLAARGRILTRGPSSWNVDARGIGSSF</sequence>
<accession>A0AAD6UN27</accession>
<organism evidence="3 4">
    <name type="scientific">Mycena belliarum</name>
    <dbReference type="NCBI Taxonomy" id="1033014"/>
    <lineage>
        <taxon>Eukaryota</taxon>
        <taxon>Fungi</taxon>
        <taxon>Dikarya</taxon>
        <taxon>Basidiomycota</taxon>
        <taxon>Agaricomycotina</taxon>
        <taxon>Agaricomycetes</taxon>
        <taxon>Agaricomycetidae</taxon>
        <taxon>Agaricales</taxon>
        <taxon>Marasmiineae</taxon>
        <taxon>Mycenaceae</taxon>
        <taxon>Mycena</taxon>
    </lineage>
</organism>
<feature type="region of interest" description="Disordered" evidence="1">
    <location>
        <begin position="286"/>
        <end position="321"/>
    </location>
</feature>
<keyword evidence="4" id="KW-1185">Reference proteome</keyword>
<name>A0AAD6UN27_9AGAR</name>
<evidence type="ECO:0000313" key="4">
    <source>
        <dbReference type="Proteomes" id="UP001222325"/>
    </source>
</evidence>
<feature type="compositionally biased region" description="Low complexity" evidence="1">
    <location>
        <begin position="113"/>
        <end position="128"/>
    </location>
</feature>